<reference evidence="3 4" key="1">
    <citation type="submission" date="2016-03" db="EMBL/GenBank/DDBJ databases">
        <title>Genome sequence of Nesiotobacter sp. nov., a moderately halophilic alphaproteobacterium isolated from the Yellow Sea, China.</title>
        <authorList>
            <person name="Zhang G."/>
            <person name="Zhang R."/>
        </authorList>
    </citation>
    <scope>NUCLEOTIDE SEQUENCE [LARGE SCALE GENOMIC DNA]</scope>
    <source>
        <strain evidence="3 4">WB1-6</strain>
    </source>
</reference>
<evidence type="ECO:0000313" key="3">
    <source>
        <dbReference type="EMBL" id="OKL42698.1"/>
    </source>
</evidence>
<dbReference type="Pfam" id="PF04023">
    <property type="entry name" value="FeoA"/>
    <property type="match status" value="1"/>
</dbReference>
<dbReference type="Gene3D" id="2.30.30.90">
    <property type="match status" value="1"/>
</dbReference>
<evidence type="ECO:0000313" key="4">
    <source>
        <dbReference type="Proteomes" id="UP000185783"/>
    </source>
</evidence>
<dbReference type="SMART" id="SM00899">
    <property type="entry name" value="FeoA"/>
    <property type="match status" value="1"/>
</dbReference>
<feature type="domain" description="Ferrous iron transporter FeoA-like" evidence="2">
    <location>
        <begin position="10"/>
        <end position="81"/>
    </location>
</feature>
<accession>A0A1U7JDC6</accession>
<gene>
    <name evidence="3" type="ORF">A3843_17185</name>
</gene>
<dbReference type="Proteomes" id="UP000185783">
    <property type="component" value="Unassembled WGS sequence"/>
</dbReference>
<protein>
    <recommendedName>
        <fullName evidence="2">Ferrous iron transporter FeoA-like domain-containing protein</fullName>
    </recommendedName>
</protein>
<evidence type="ECO:0000259" key="2">
    <source>
        <dbReference type="SMART" id="SM00899"/>
    </source>
</evidence>
<name>A0A1U7JDC6_9HYPH</name>
<dbReference type="InterPro" id="IPR008988">
    <property type="entry name" value="Transcriptional_repressor_C"/>
</dbReference>
<keyword evidence="4" id="KW-1185">Reference proteome</keyword>
<dbReference type="EMBL" id="LVVZ01000041">
    <property type="protein sequence ID" value="OKL42698.1"/>
    <property type="molecule type" value="Genomic_DNA"/>
</dbReference>
<evidence type="ECO:0000256" key="1">
    <source>
        <dbReference type="ARBA" id="ARBA00023004"/>
    </source>
</evidence>
<sequence length="82" mass="8884">MSSGEQPQSGPLHEAPLNHPLRIVRLGRTRMDAVHLRSLGLTENQQLTVLRGNKNQPRVIASGANRVALGVDLARTITVEVA</sequence>
<dbReference type="InterPro" id="IPR038157">
    <property type="entry name" value="FeoA_core_dom"/>
</dbReference>
<dbReference type="GO" id="GO:0046914">
    <property type="term" value="F:transition metal ion binding"/>
    <property type="evidence" value="ECO:0007669"/>
    <property type="project" value="InterPro"/>
</dbReference>
<dbReference type="SUPFAM" id="SSF50037">
    <property type="entry name" value="C-terminal domain of transcriptional repressors"/>
    <property type="match status" value="1"/>
</dbReference>
<organism evidence="3 4">
    <name type="scientific">Pseudovibrio exalbescens</name>
    <dbReference type="NCBI Taxonomy" id="197461"/>
    <lineage>
        <taxon>Bacteria</taxon>
        <taxon>Pseudomonadati</taxon>
        <taxon>Pseudomonadota</taxon>
        <taxon>Alphaproteobacteria</taxon>
        <taxon>Hyphomicrobiales</taxon>
        <taxon>Stappiaceae</taxon>
        <taxon>Pseudovibrio</taxon>
    </lineage>
</organism>
<comment type="caution">
    <text evidence="3">The sequence shown here is derived from an EMBL/GenBank/DDBJ whole genome shotgun (WGS) entry which is preliminary data.</text>
</comment>
<dbReference type="STRING" id="197461.A3843_17185"/>
<dbReference type="InterPro" id="IPR007167">
    <property type="entry name" value="Fe-transptr_FeoA-like"/>
</dbReference>
<proteinExistence type="predicted"/>
<dbReference type="AlphaFoldDB" id="A0A1U7JDC6"/>
<keyword evidence="1" id="KW-0408">Iron</keyword>